<accession>A0A7W5ZHE4</accession>
<dbReference type="EMBL" id="JACIBY010000001">
    <property type="protein sequence ID" value="MBB3836964.1"/>
    <property type="molecule type" value="Genomic_DNA"/>
</dbReference>
<evidence type="ECO:0000313" key="2">
    <source>
        <dbReference type="EMBL" id="MBB3836964.1"/>
    </source>
</evidence>
<proteinExistence type="predicted"/>
<name>A0A7W5ZHE4_9BACT</name>
<dbReference type="InterPro" id="IPR042267">
    <property type="entry name" value="VTC_sf"/>
</dbReference>
<keyword evidence="3" id="KW-1185">Reference proteome</keyword>
<gene>
    <name evidence="2" type="ORF">FHS57_000946</name>
</gene>
<dbReference type="CDD" id="cd07750">
    <property type="entry name" value="PolyPPase_VTC_like"/>
    <property type="match status" value="1"/>
</dbReference>
<sequence>MIERFLDSFSKISLNDMESTRLMNRIDFKYMFRKDDLGDVLAQLQPYYHVLRMSSKTVFRYDTLYFDTPERLFYHQHLHGKLNRYKVRARRYVDTDAQFLEVKLKDNKRRTIKKRIAIEELSLDLCPTSTDFLDNVAGEFSAMTLEPTVWVYYHRFTLVNKTCPERVTFDLNMWFRWQDQSGIYPHIVVAEAKQRTYFQSPFTLLMRDMGIREGGLSKYCLGLMSVEPGIKANLFKPMYSKIHRLNEY</sequence>
<evidence type="ECO:0000259" key="1">
    <source>
        <dbReference type="Pfam" id="PF09359"/>
    </source>
</evidence>
<dbReference type="Proteomes" id="UP000541352">
    <property type="component" value="Unassembled WGS sequence"/>
</dbReference>
<dbReference type="RefSeq" id="WP_183971704.1">
    <property type="nucleotide sequence ID" value="NZ_JACIBY010000001.1"/>
</dbReference>
<dbReference type="Gene3D" id="3.20.100.30">
    <property type="entry name" value="VTC, catalytic tunnel domain"/>
    <property type="match status" value="1"/>
</dbReference>
<dbReference type="AlphaFoldDB" id="A0A7W5ZHE4"/>
<organism evidence="2 3">
    <name type="scientific">Runella defluvii</name>
    <dbReference type="NCBI Taxonomy" id="370973"/>
    <lineage>
        <taxon>Bacteria</taxon>
        <taxon>Pseudomonadati</taxon>
        <taxon>Bacteroidota</taxon>
        <taxon>Cytophagia</taxon>
        <taxon>Cytophagales</taxon>
        <taxon>Spirosomataceae</taxon>
        <taxon>Runella</taxon>
    </lineage>
</organism>
<evidence type="ECO:0000313" key="3">
    <source>
        <dbReference type="Proteomes" id="UP000541352"/>
    </source>
</evidence>
<protein>
    <recommendedName>
        <fullName evidence="1">VTC domain-containing protein</fullName>
    </recommendedName>
</protein>
<feature type="domain" description="VTC" evidence="1">
    <location>
        <begin position="24"/>
        <end position="225"/>
    </location>
</feature>
<reference evidence="2 3" key="1">
    <citation type="submission" date="2020-08" db="EMBL/GenBank/DDBJ databases">
        <title>Genomic Encyclopedia of Type Strains, Phase IV (KMG-IV): sequencing the most valuable type-strain genomes for metagenomic binning, comparative biology and taxonomic classification.</title>
        <authorList>
            <person name="Goeker M."/>
        </authorList>
    </citation>
    <scope>NUCLEOTIDE SEQUENCE [LARGE SCALE GENOMIC DNA]</scope>
    <source>
        <strain evidence="2 3">DSM 17976</strain>
    </source>
</reference>
<comment type="caution">
    <text evidence="2">The sequence shown here is derived from an EMBL/GenBank/DDBJ whole genome shotgun (WGS) entry which is preliminary data.</text>
</comment>
<dbReference type="GO" id="GO:0006799">
    <property type="term" value="P:polyphosphate biosynthetic process"/>
    <property type="evidence" value="ECO:0007669"/>
    <property type="project" value="UniProtKB-ARBA"/>
</dbReference>
<dbReference type="Pfam" id="PF09359">
    <property type="entry name" value="VTC"/>
    <property type="match status" value="1"/>
</dbReference>
<dbReference type="InterPro" id="IPR018966">
    <property type="entry name" value="VTC_domain"/>
</dbReference>